<keyword evidence="2" id="KW-1133">Transmembrane helix</keyword>
<keyword evidence="2" id="KW-0472">Membrane</keyword>
<proteinExistence type="predicted"/>
<feature type="transmembrane region" description="Helical" evidence="2">
    <location>
        <begin position="12"/>
        <end position="36"/>
    </location>
</feature>
<organism evidence="3">
    <name type="scientific">Corethron hystrix</name>
    <dbReference type="NCBI Taxonomy" id="216773"/>
    <lineage>
        <taxon>Eukaryota</taxon>
        <taxon>Sar</taxon>
        <taxon>Stramenopiles</taxon>
        <taxon>Ochrophyta</taxon>
        <taxon>Bacillariophyta</taxon>
        <taxon>Coscinodiscophyceae</taxon>
        <taxon>Corethrophycidae</taxon>
        <taxon>Corethrales</taxon>
        <taxon>Corethraceae</taxon>
        <taxon>Corethron</taxon>
    </lineage>
</organism>
<feature type="compositionally biased region" description="Polar residues" evidence="1">
    <location>
        <begin position="318"/>
        <end position="336"/>
    </location>
</feature>
<sequence>MLCDDINTASGMFALGWSFLNFVVSSTFVITMTYIYRVLDNGIFSYSYNNQMNWYGEYQGQNAYYYGQQGGYNNGQQGGYNNEQQSGYNEQQGDYYEQNGQQAGYYGQQGQYYGQEDGEGSDVPFEQWAMMNTEKGEIAKTIYTVAAWIAVVATFLWLFGSIILGFFTPCGRVFCCRSSLHSNSKSMPGIFIGFTLMFANMLLVCSILFAEMDNGSDSDFYEYFNEDEDQDSRMYRTSRKKILKKASNAIAILSLFLSVIYGGYGLSCFFFKDILNEEINSESNGDYEGKVMATEDMCRQISSNSTQLGMHGRKVNERNSGQMSRQNSNRSDLARQNITQDQISSGIRDDILSPTDGADGLLSYNPDLSRSVSPIVPRQVLTTAMISDIDYEEKPNLGQVV</sequence>
<keyword evidence="2" id="KW-0812">Transmembrane</keyword>
<feature type="region of interest" description="Disordered" evidence="1">
    <location>
        <begin position="306"/>
        <end position="336"/>
    </location>
</feature>
<dbReference type="AlphaFoldDB" id="A0A7S1FRQ5"/>
<feature type="transmembrane region" description="Helical" evidence="2">
    <location>
        <begin position="246"/>
        <end position="266"/>
    </location>
</feature>
<gene>
    <name evidence="3" type="ORF">CHYS00102_LOCUS11027</name>
</gene>
<feature type="transmembrane region" description="Helical" evidence="2">
    <location>
        <begin position="187"/>
        <end position="210"/>
    </location>
</feature>
<dbReference type="EMBL" id="HBFR01015109">
    <property type="protein sequence ID" value="CAD8883831.1"/>
    <property type="molecule type" value="Transcribed_RNA"/>
</dbReference>
<protein>
    <submittedName>
        <fullName evidence="3">Uncharacterized protein</fullName>
    </submittedName>
</protein>
<feature type="transmembrane region" description="Helical" evidence="2">
    <location>
        <begin position="145"/>
        <end position="167"/>
    </location>
</feature>
<name>A0A7S1FRQ5_9STRA</name>
<evidence type="ECO:0000313" key="3">
    <source>
        <dbReference type="EMBL" id="CAD8883831.1"/>
    </source>
</evidence>
<accession>A0A7S1FRQ5</accession>
<evidence type="ECO:0000256" key="1">
    <source>
        <dbReference type="SAM" id="MobiDB-lite"/>
    </source>
</evidence>
<evidence type="ECO:0000256" key="2">
    <source>
        <dbReference type="SAM" id="Phobius"/>
    </source>
</evidence>
<reference evidence="3" key="1">
    <citation type="submission" date="2021-01" db="EMBL/GenBank/DDBJ databases">
        <authorList>
            <person name="Corre E."/>
            <person name="Pelletier E."/>
            <person name="Niang G."/>
            <person name="Scheremetjew M."/>
            <person name="Finn R."/>
            <person name="Kale V."/>
            <person name="Holt S."/>
            <person name="Cochrane G."/>
            <person name="Meng A."/>
            <person name="Brown T."/>
            <person name="Cohen L."/>
        </authorList>
    </citation>
    <scope>NUCLEOTIDE SEQUENCE</scope>
    <source>
        <strain evidence="3">308</strain>
    </source>
</reference>